<comment type="caution">
    <text evidence="2">The sequence shown here is derived from an EMBL/GenBank/DDBJ whole genome shotgun (WGS) entry which is preliminary data.</text>
</comment>
<dbReference type="PANTHER" id="PTHR46100:SF2">
    <property type="entry name" value="OS05G0453700 PROTEIN"/>
    <property type="match status" value="1"/>
</dbReference>
<dbReference type="EMBL" id="CAMGYJ010000009">
    <property type="protein sequence ID" value="CAI0471200.1"/>
    <property type="molecule type" value="Genomic_DNA"/>
</dbReference>
<evidence type="ECO:0000313" key="3">
    <source>
        <dbReference type="Proteomes" id="UP001154282"/>
    </source>
</evidence>
<dbReference type="InterPro" id="IPR014729">
    <property type="entry name" value="Rossmann-like_a/b/a_fold"/>
</dbReference>
<dbReference type="AlphaFoldDB" id="A0AAV0PK93"/>
<dbReference type="Pfam" id="PF00582">
    <property type="entry name" value="Usp"/>
    <property type="match status" value="1"/>
</dbReference>
<sequence>MGKDKTIGVAMDFSGSSKNALKWALDNLADKGDTIYIIHVHSNELPEGKNELWGKAGSPLIPLSEFREPEIMKGYDLKPDADVLALLDTVTRQKEIKVVTKLYWGGDARDRIVDAVEGLKLDSVVMGSRGLGTVKRWGEIVTTENDLCKILNGTLSSEAPI</sequence>
<proteinExistence type="predicted"/>
<dbReference type="SUPFAM" id="SSF52402">
    <property type="entry name" value="Adenine nucleotide alpha hydrolases-like"/>
    <property type="match status" value="1"/>
</dbReference>
<dbReference type="Gene3D" id="3.40.50.620">
    <property type="entry name" value="HUPs"/>
    <property type="match status" value="1"/>
</dbReference>
<evidence type="ECO:0000259" key="1">
    <source>
        <dbReference type="Pfam" id="PF00582"/>
    </source>
</evidence>
<feature type="domain" description="UspA" evidence="1">
    <location>
        <begin position="5"/>
        <end position="136"/>
    </location>
</feature>
<dbReference type="Proteomes" id="UP001154282">
    <property type="component" value="Unassembled WGS sequence"/>
</dbReference>
<organism evidence="2 3">
    <name type="scientific">Linum tenue</name>
    <dbReference type="NCBI Taxonomy" id="586396"/>
    <lineage>
        <taxon>Eukaryota</taxon>
        <taxon>Viridiplantae</taxon>
        <taxon>Streptophyta</taxon>
        <taxon>Embryophyta</taxon>
        <taxon>Tracheophyta</taxon>
        <taxon>Spermatophyta</taxon>
        <taxon>Magnoliopsida</taxon>
        <taxon>eudicotyledons</taxon>
        <taxon>Gunneridae</taxon>
        <taxon>Pentapetalae</taxon>
        <taxon>rosids</taxon>
        <taxon>fabids</taxon>
        <taxon>Malpighiales</taxon>
        <taxon>Linaceae</taxon>
        <taxon>Linum</taxon>
    </lineage>
</organism>
<accession>A0AAV0PK93</accession>
<dbReference type="InterPro" id="IPR006016">
    <property type="entry name" value="UspA"/>
</dbReference>
<protein>
    <recommendedName>
        <fullName evidence="1">UspA domain-containing protein</fullName>
    </recommendedName>
</protein>
<dbReference type="PANTHER" id="PTHR46100">
    <property type="entry name" value="IMP2'P"/>
    <property type="match status" value="1"/>
</dbReference>
<dbReference type="CDD" id="cd23659">
    <property type="entry name" value="USP_At3g01520-like"/>
    <property type="match status" value="1"/>
</dbReference>
<name>A0AAV0PK93_9ROSI</name>
<gene>
    <name evidence="2" type="ORF">LITE_LOCUS38825</name>
</gene>
<reference evidence="2" key="1">
    <citation type="submission" date="2022-08" db="EMBL/GenBank/DDBJ databases">
        <authorList>
            <person name="Gutierrez-Valencia J."/>
        </authorList>
    </citation>
    <scope>NUCLEOTIDE SEQUENCE</scope>
</reference>
<evidence type="ECO:0000313" key="2">
    <source>
        <dbReference type="EMBL" id="CAI0471200.1"/>
    </source>
</evidence>
<keyword evidence="3" id="KW-1185">Reference proteome</keyword>